<dbReference type="Gene3D" id="3.40.50.300">
    <property type="entry name" value="P-loop containing nucleotide triphosphate hydrolases"/>
    <property type="match status" value="1"/>
</dbReference>
<dbReference type="SUPFAM" id="SSF46785">
    <property type="entry name" value="Winged helix' DNA-binding domain"/>
    <property type="match status" value="2"/>
</dbReference>
<dbReference type="CDD" id="cd04171">
    <property type="entry name" value="SelB"/>
    <property type="match status" value="1"/>
</dbReference>
<dbReference type="Pfam" id="PF09106">
    <property type="entry name" value="WHD_2nd_SelB"/>
    <property type="match status" value="1"/>
</dbReference>
<dbReference type="InterPro" id="IPR004161">
    <property type="entry name" value="EFTu-like_2"/>
</dbReference>
<dbReference type="PROSITE" id="PS51722">
    <property type="entry name" value="G_TR_2"/>
    <property type="match status" value="1"/>
</dbReference>
<protein>
    <recommendedName>
        <fullName evidence="2">Selenocysteine-specific elongation factor</fullName>
    </recommendedName>
    <alternativeName>
        <fullName evidence="8">SelB translation factor</fullName>
    </alternativeName>
</protein>
<evidence type="ECO:0000313" key="10">
    <source>
        <dbReference type="EMBL" id="BBH94573.1"/>
    </source>
</evidence>
<proteinExistence type="predicted"/>
<evidence type="ECO:0000256" key="1">
    <source>
        <dbReference type="ARBA" id="ARBA00004496"/>
    </source>
</evidence>
<evidence type="ECO:0000256" key="8">
    <source>
        <dbReference type="ARBA" id="ARBA00031615"/>
    </source>
</evidence>
<dbReference type="InterPro" id="IPR057335">
    <property type="entry name" value="Beta-barrel_SelB"/>
</dbReference>
<sequence>MTIDLGFAWLTLPDGREVGLIDVPGHEGFIKNMLAGVGGIDVALLVVAADEGVMPQTREHLAILDLLQVRSGVVALTKADLVDEEWLALVSEDIAALLRPTSLAGAPIVPVSATTGQGLPTLLARLQEATAQAPQRPDHGRPRLPIDRVFTLAGFGTIVTGTLIDGRFQLGQEVEILPRGLKGRIRSLQRHRQAISVAQPGERTALNLAGVARQEVERGDVVTLPGLLQPTTLLDVRLRLLPDAPRPLSHNALVDFYCGARVVPATVRLLESDELHPGESTWAQLRLQEPTVVERHDRFIVRLPSPSLTLGGGEILDAHPRYHRRRRSEVLQRLATLAQGNPEAIVMAQLEGPQRRSTSTTHPHWPAYEVAELARLSNLAQPVTQQALETLLTQGRVRCVGTYWFALSVWQALSDAAIRLVRDYHEQFPLRSGLSKEEWRSRLHLPPRLAAEVFEALRSEGLLTEAGSAGLLRLPEFTPTFSAEQQRQAERLLQIFRETPFMPPTRGEAEELVGGELVSALIERGELVKLGDGSILLLREAYERAVALITSYLQEHGTITVAQARDLLGTTRKYVLPLLEHMDEERITRRVGDTRLLVSQTADHLRAEPSAASGEQGKRG</sequence>
<dbReference type="NCBIfam" id="TIGR00475">
    <property type="entry name" value="selB"/>
    <property type="match status" value="1"/>
</dbReference>
<gene>
    <name evidence="10" type="ORF">KTA_27720</name>
</gene>
<dbReference type="GO" id="GO:0003723">
    <property type="term" value="F:RNA binding"/>
    <property type="evidence" value="ECO:0007669"/>
    <property type="project" value="InterPro"/>
</dbReference>
<dbReference type="InterPro" id="IPR015191">
    <property type="entry name" value="SelB_WHD4"/>
</dbReference>
<dbReference type="GO" id="GO:0005525">
    <property type="term" value="F:GTP binding"/>
    <property type="evidence" value="ECO:0007669"/>
    <property type="project" value="UniProtKB-KW"/>
</dbReference>
<accession>A0A455T1R3</accession>
<dbReference type="GO" id="GO:0001514">
    <property type="term" value="P:selenocysteine incorporation"/>
    <property type="evidence" value="ECO:0007669"/>
    <property type="project" value="InterPro"/>
</dbReference>
<dbReference type="InterPro" id="IPR004535">
    <property type="entry name" value="Transl_elong_SelB"/>
</dbReference>
<comment type="subcellular location">
    <subcellularLocation>
        <location evidence="1">Cytoplasm</location>
    </subcellularLocation>
</comment>
<dbReference type="SUPFAM" id="SSF50465">
    <property type="entry name" value="EF-Tu/eEF-1alpha/eIF2-gamma C-terminal domain"/>
    <property type="match status" value="1"/>
</dbReference>
<evidence type="ECO:0000256" key="4">
    <source>
        <dbReference type="ARBA" id="ARBA00022741"/>
    </source>
</evidence>
<dbReference type="InterPro" id="IPR009001">
    <property type="entry name" value="Transl_elong_EF1A/Init_IF2_C"/>
</dbReference>
<feature type="domain" description="Tr-type G" evidence="9">
    <location>
        <begin position="1"/>
        <end position="135"/>
    </location>
</feature>
<dbReference type="PANTHER" id="PTHR43721:SF11">
    <property type="entry name" value="SELENOCYSTEINE-SPECIFIC ELONGATION FACTOR"/>
    <property type="match status" value="1"/>
</dbReference>
<organism evidence="10">
    <name type="scientific">Thermogemmatispora argillosa</name>
    <dbReference type="NCBI Taxonomy" id="2045280"/>
    <lineage>
        <taxon>Bacteria</taxon>
        <taxon>Bacillati</taxon>
        <taxon>Chloroflexota</taxon>
        <taxon>Ktedonobacteria</taxon>
        <taxon>Thermogemmatisporales</taxon>
        <taxon>Thermogemmatisporaceae</taxon>
        <taxon>Thermogemmatispora</taxon>
    </lineage>
</organism>
<keyword evidence="5" id="KW-0648">Protein biosynthesis</keyword>
<name>A0A455T1R3_9CHLR</name>
<reference evidence="10" key="1">
    <citation type="submission" date="2018-12" db="EMBL/GenBank/DDBJ databases">
        <title>Novel natural products biosynthetic potential of the class Ktedonobacteria.</title>
        <authorList>
            <person name="Zheng Y."/>
            <person name="Saitou A."/>
            <person name="Wang C.M."/>
            <person name="Toyoda A."/>
            <person name="Minakuchi Y."/>
            <person name="Sekiguchi Y."/>
            <person name="Ueda K."/>
            <person name="Takano H."/>
            <person name="Sakai Y."/>
            <person name="Yokota A."/>
            <person name="Yabe S."/>
        </authorList>
    </citation>
    <scope>NUCLEOTIDE SEQUENCE</scope>
    <source>
        <strain evidence="10">A3-2</strain>
    </source>
</reference>
<dbReference type="Pfam" id="PF09107">
    <property type="entry name" value="WHD_3rd_SelB"/>
    <property type="match status" value="1"/>
</dbReference>
<dbReference type="Gene3D" id="1.10.10.10">
    <property type="entry name" value="Winged helix-like DNA-binding domain superfamily/Winged helix DNA-binding domain"/>
    <property type="match status" value="1"/>
</dbReference>
<keyword evidence="6" id="KW-0342">GTP-binding</keyword>
<dbReference type="Pfam" id="PF00009">
    <property type="entry name" value="GTP_EFTU"/>
    <property type="match status" value="1"/>
</dbReference>
<dbReference type="PANTHER" id="PTHR43721">
    <property type="entry name" value="ELONGATION FACTOR TU-RELATED"/>
    <property type="match status" value="1"/>
</dbReference>
<evidence type="ECO:0000259" key="9">
    <source>
        <dbReference type="PROSITE" id="PS51722"/>
    </source>
</evidence>
<keyword evidence="3" id="KW-0963">Cytoplasm</keyword>
<dbReference type="InterPro" id="IPR009000">
    <property type="entry name" value="Transl_B-barrel_sf"/>
</dbReference>
<dbReference type="InterPro" id="IPR050055">
    <property type="entry name" value="EF-Tu_GTPase"/>
</dbReference>
<dbReference type="InterPro" id="IPR000795">
    <property type="entry name" value="T_Tr_GTP-bd_dom"/>
</dbReference>
<dbReference type="Gene3D" id="1.10.10.2770">
    <property type="match status" value="1"/>
</dbReference>
<evidence type="ECO:0000256" key="6">
    <source>
        <dbReference type="ARBA" id="ARBA00023134"/>
    </source>
</evidence>
<dbReference type="EMBL" id="AP019377">
    <property type="protein sequence ID" value="BBH94573.1"/>
    <property type="molecule type" value="Genomic_DNA"/>
</dbReference>
<dbReference type="AlphaFoldDB" id="A0A455T1R3"/>
<dbReference type="InterPro" id="IPR036390">
    <property type="entry name" value="WH_DNA-bd_sf"/>
</dbReference>
<dbReference type="CDD" id="cd03696">
    <property type="entry name" value="SelB_II"/>
    <property type="match status" value="1"/>
</dbReference>
<dbReference type="Pfam" id="PF25461">
    <property type="entry name" value="Beta-barrel_SelB"/>
    <property type="match status" value="1"/>
</dbReference>
<dbReference type="GO" id="GO:0003924">
    <property type="term" value="F:GTPase activity"/>
    <property type="evidence" value="ECO:0007669"/>
    <property type="project" value="InterPro"/>
</dbReference>
<dbReference type="InterPro" id="IPR015190">
    <property type="entry name" value="Elong_fac_SelB-wing-hlx_typ-2"/>
</dbReference>
<evidence type="ECO:0000256" key="5">
    <source>
        <dbReference type="ARBA" id="ARBA00022917"/>
    </source>
</evidence>
<dbReference type="Pfam" id="PF03144">
    <property type="entry name" value="GTP_EFTU_D2"/>
    <property type="match status" value="1"/>
</dbReference>
<dbReference type="SUPFAM" id="SSF50447">
    <property type="entry name" value="Translation proteins"/>
    <property type="match status" value="1"/>
</dbReference>
<keyword evidence="4" id="KW-0547">Nucleotide-binding</keyword>
<dbReference type="GO" id="GO:0005737">
    <property type="term" value="C:cytoplasm"/>
    <property type="evidence" value="ECO:0007669"/>
    <property type="project" value="UniProtKB-SubCell"/>
</dbReference>
<comment type="function">
    <text evidence="7">Translation factor necessary for the incorporation of selenocysteine into proteins. It probably replaces EF-Tu for the insertion of selenocysteine directed by the UGA codon. SelB binds GTP and GDP.</text>
</comment>
<dbReference type="CDD" id="cd15491">
    <property type="entry name" value="selB_III"/>
    <property type="match status" value="1"/>
</dbReference>
<dbReference type="Gene3D" id="2.40.30.10">
    <property type="entry name" value="Translation factors"/>
    <property type="match status" value="1"/>
</dbReference>
<dbReference type="InterPro" id="IPR036388">
    <property type="entry name" value="WH-like_DNA-bd_sf"/>
</dbReference>
<evidence type="ECO:0000256" key="3">
    <source>
        <dbReference type="ARBA" id="ARBA00022490"/>
    </source>
</evidence>
<evidence type="ECO:0000256" key="7">
    <source>
        <dbReference type="ARBA" id="ARBA00025526"/>
    </source>
</evidence>
<dbReference type="InterPro" id="IPR027417">
    <property type="entry name" value="P-loop_NTPase"/>
</dbReference>
<dbReference type="GO" id="GO:0003746">
    <property type="term" value="F:translation elongation factor activity"/>
    <property type="evidence" value="ECO:0007669"/>
    <property type="project" value="InterPro"/>
</dbReference>
<dbReference type="SUPFAM" id="SSF52540">
    <property type="entry name" value="P-loop containing nucleoside triphosphate hydrolases"/>
    <property type="match status" value="1"/>
</dbReference>
<evidence type="ECO:0000256" key="2">
    <source>
        <dbReference type="ARBA" id="ARBA00015953"/>
    </source>
</evidence>